<organism evidence="2 3">
    <name type="scientific">Helicocarpus griseus UAMH5409</name>
    <dbReference type="NCBI Taxonomy" id="1447875"/>
    <lineage>
        <taxon>Eukaryota</taxon>
        <taxon>Fungi</taxon>
        <taxon>Dikarya</taxon>
        <taxon>Ascomycota</taxon>
        <taxon>Pezizomycotina</taxon>
        <taxon>Eurotiomycetes</taxon>
        <taxon>Eurotiomycetidae</taxon>
        <taxon>Onygenales</taxon>
        <taxon>Ajellomycetaceae</taxon>
        <taxon>Helicocarpus</taxon>
    </lineage>
</organism>
<keyword evidence="1" id="KW-0175">Coiled coil</keyword>
<keyword evidence="3" id="KW-1185">Reference proteome</keyword>
<dbReference type="EMBL" id="PDNB01000046">
    <property type="protein sequence ID" value="PGH13374.1"/>
    <property type="molecule type" value="Genomic_DNA"/>
</dbReference>
<comment type="caution">
    <text evidence="2">The sequence shown here is derived from an EMBL/GenBank/DDBJ whole genome shotgun (WGS) entry which is preliminary data.</text>
</comment>
<reference evidence="2 3" key="1">
    <citation type="submission" date="2017-10" db="EMBL/GenBank/DDBJ databases">
        <title>Comparative genomics in systemic dimorphic fungi from Ajellomycetaceae.</title>
        <authorList>
            <person name="Munoz J.F."/>
            <person name="Mcewen J.G."/>
            <person name="Clay O.K."/>
            <person name="Cuomo C.A."/>
        </authorList>
    </citation>
    <scope>NUCLEOTIDE SEQUENCE [LARGE SCALE GENOMIC DNA]</scope>
    <source>
        <strain evidence="2 3">UAMH5409</strain>
    </source>
</reference>
<evidence type="ECO:0000313" key="3">
    <source>
        <dbReference type="Proteomes" id="UP000223968"/>
    </source>
</evidence>
<proteinExistence type="predicted"/>
<protein>
    <submittedName>
        <fullName evidence="2">Uncharacterized protein</fullName>
    </submittedName>
</protein>
<dbReference type="AlphaFoldDB" id="A0A2B7XNN7"/>
<dbReference type="Proteomes" id="UP000223968">
    <property type="component" value="Unassembled WGS sequence"/>
</dbReference>
<name>A0A2B7XNN7_9EURO</name>
<accession>A0A2B7XNN7</accession>
<evidence type="ECO:0000313" key="2">
    <source>
        <dbReference type="EMBL" id="PGH13374.1"/>
    </source>
</evidence>
<sequence length="241" mass="27680">MPISDREGMEYMDGYFSFPAKDLVPFPGYLTVEELSLKNLPPKDRKLCDEQVEAIKTFADQKKIQKALRGFFGGLDFDFDGNIRQDRTKLPLKDIQGTNPRVDPPSFMSCGYPMWQHDRANEALWSFNNMSDTPTWSKAPKTPLFNGKDDAKGDKKQLLTRIRRLKAEINMWKNRCEEIEEILEEPEGGAPEPLATEFKNLCKKEVFNNFLGIYCSMQSQAKKMRKYLEQTAGKSSAKIKS</sequence>
<feature type="coiled-coil region" evidence="1">
    <location>
        <begin position="148"/>
        <end position="182"/>
    </location>
</feature>
<gene>
    <name evidence="2" type="ORF">AJ79_03653</name>
</gene>
<evidence type="ECO:0000256" key="1">
    <source>
        <dbReference type="SAM" id="Coils"/>
    </source>
</evidence>